<dbReference type="Pfam" id="PF05368">
    <property type="entry name" value="NmrA"/>
    <property type="match status" value="1"/>
</dbReference>
<name>A0A6P2RUM6_BURL3</name>
<dbReference type="Gene3D" id="3.90.25.10">
    <property type="entry name" value="UDP-galactose 4-epimerase, domain 1"/>
    <property type="match status" value="1"/>
</dbReference>
<dbReference type="EMBL" id="CABVPY010000070">
    <property type="protein sequence ID" value="VWC35902.1"/>
    <property type="molecule type" value="Genomic_DNA"/>
</dbReference>
<dbReference type="InterPro" id="IPR036291">
    <property type="entry name" value="NAD(P)-bd_dom_sf"/>
</dbReference>
<sequence>MTFKTIVVLGATGQQGGAVVRSLKADGHWYIRALSRNPNSIAAKQLAADGIEVVAADLEDPASLRTAFAGALGVFSVQGSEQGAAVETRRGIAAADAALAAGVQHFIYASVGGADRRSGVPHFESKRLIEEHILRIGLPASIVRPVFFMENFSNPVQRTVLLALLRSYVPKTKSLQMIAVADIGNWVAQAFTRPGDFLGKAEEIAGVELTRAQIVSTFKNHGWSVGLPFPLPRFIFRPLPYDFRKMFAWFGEAGYLADIPALRARQPDVLTLEKWLVEQGDASRAGKT</sequence>
<evidence type="ECO:0000313" key="5">
    <source>
        <dbReference type="Proteomes" id="UP000494170"/>
    </source>
</evidence>
<dbReference type="PANTHER" id="PTHR42748:SF7">
    <property type="entry name" value="NMRA LIKE REDOX SENSOR 1-RELATED"/>
    <property type="match status" value="1"/>
</dbReference>
<evidence type="ECO:0000313" key="4">
    <source>
        <dbReference type="EMBL" id="VWC35902.1"/>
    </source>
</evidence>
<proteinExistence type="inferred from homology"/>
<protein>
    <submittedName>
        <fullName evidence="4">NmrA family transcriptional regulator</fullName>
    </submittedName>
</protein>
<gene>
    <name evidence="4" type="ORF">BLA6863_06693</name>
</gene>
<evidence type="ECO:0000256" key="2">
    <source>
        <dbReference type="ARBA" id="ARBA00022857"/>
    </source>
</evidence>
<dbReference type="InterPro" id="IPR008030">
    <property type="entry name" value="NmrA-like"/>
</dbReference>
<dbReference type="PANTHER" id="PTHR42748">
    <property type="entry name" value="NITROGEN METABOLITE REPRESSION PROTEIN NMRA FAMILY MEMBER"/>
    <property type="match status" value="1"/>
</dbReference>
<feature type="domain" description="NmrA-like" evidence="3">
    <location>
        <begin position="4"/>
        <end position="271"/>
    </location>
</feature>
<reference evidence="4 5" key="1">
    <citation type="submission" date="2019-09" db="EMBL/GenBank/DDBJ databases">
        <authorList>
            <person name="Depoorter E."/>
        </authorList>
    </citation>
    <scope>NUCLEOTIDE SEQUENCE [LARGE SCALE GENOMIC DNA]</scope>
    <source>
        <strain evidence="4">LMG 6863</strain>
    </source>
</reference>
<evidence type="ECO:0000259" key="3">
    <source>
        <dbReference type="Pfam" id="PF05368"/>
    </source>
</evidence>
<dbReference type="CDD" id="cd05251">
    <property type="entry name" value="NmrA_like_SDR_a"/>
    <property type="match status" value="1"/>
</dbReference>
<dbReference type="InterPro" id="IPR051164">
    <property type="entry name" value="NmrA-like_oxidored"/>
</dbReference>
<dbReference type="Proteomes" id="UP000494170">
    <property type="component" value="Unassembled WGS sequence"/>
</dbReference>
<dbReference type="Gene3D" id="3.40.50.720">
    <property type="entry name" value="NAD(P)-binding Rossmann-like Domain"/>
    <property type="match status" value="1"/>
</dbReference>
<evidence type="ECO:0000256" key="1">
    <source>
        <dbReference type="ARBA" id="ARBA00006328"/>
    </source>
</evidence>
<accession>A0A6P2RUM6</accession>
<organism evidence="4 5">
    <name type="scientific">Burkholderia lata (strain ATCC 17760 / DSM 23089 / LMG 22485 / NCIMB 9086 / R18194 / 383)</name>
    <dbReference type="NCBI Taxonomy" id="482957"/>
    <lineage>
        <taxon>Bacteria</taxon>
        <taxon>Pseudomonadati</taxon>
        <taxon>Pseudomonadota</taxon>
        <taxon>Betaproteobacteria</taxon>
        <taxon>Burkholderiales</taxon>
        <taxon>Burkholderiaceae</taxon>
        <taxon>Burkholderia</taxon>
        <taxon>Burkholderia cepacia complex</taxon>
    </lineage>
</organism>
<dbReference type="AlphaFoldDB" id="A0A6P2RUM6"/>
<comment type="similarity">
    <text evidence="1">Belongs to the NmrA-type oxidoreductase family.</text>
</comment>
<dbReference type="RefSeq" id="WP_217469095.1">
    <property type="nucleotide sequence ID" value="NZ_CABVPY010000070.1"/>
</dbReference>
<dbReference type="SUPFAM" id="SSF51735">
    <property type="entry name" value="NAD(P)-binding Rossmann-fold domains"/>
    <property type="match status" value="1"/>
</dbReference>
<keyword evidence="2" id="KW-0521">NADP</keyword>